<protein>
    <submittedName>
        <fullName evidence="1">Uncharacterized protein</fullName>
    </submittedName>
</protein>
<sequence>MDSVWSYEKVFPNRYRLVAIDKVIGRGHSLRALWAPGYESRRLSDILQAAWYLNSNGKLRINVDDHQAAILEQIRRDAADQGVMGFECYGTSEKEEH</sequence>
<gene>
    <name evidence="1" type="ORF">ERS852420_01831</name>
</gene>
<evidence type="ECO:0000313" key="1">
    <source>
        <dbReference type="EMBL" id="CUM96535.1"/>
    </source>
</evidence>
<accession>A0A173T3R1</accession>
<proteinExistence type="predicted"/>
<reference evidence="1 2" key="1">
    <citation type="submission" date="2015-09" db="EMBL/GenBank/DDBJ databases">
        <authorList>
            <consortium name="Pathogen Informatics"/>
        </authorList>
    </citation>
    <scope>NUCLEOTIDE SEQUENCE [LARGE SCALE GENOMIC DNA]</scope>
    <source>
        <strain evidence="1 2">2789STDY5608863</strain>
    </source>
</reference>
<dbReference type="EMBL" id="CYXV01000007">
    <property type="protein sequence ID" value="CUM96535.1"/>
    <property type="molecule type" value="Genomic_DNA"/>
</dbReference>
<dbReference type="RefSeq" id="WP_055262605.1">
    <property type="nucleotide sequence ID" value="NZ_CYXV01000007.1"/>
</dbReference>
<dbReference type="AlphaFoldDB" id="A0A173T3R1"/>
<organism evidence="1 2">
    <name type="scientific">Roseburia faecis</name>
    <dbReference type="NCBI Taxonomy" id="301302"/>
    <lineage>
        <taxon>Bacteria</taxon>
        <taxon>Bacillati</taxon>
        <taxon>Bacillota</taxon>
        <taxon>Clostridia</taxon>
        <taxon>Lachnospirales</taxon>
        <taxon>Lachnospiraceae</taxon>
        <taxon>Roseburia</taxon>
    </lineage>
</organism>
<dbReference type="Proteomes" id="UP000095495">
    <property type="component" value="Unassembled WGS sequence"/>
</dbReference>
<name>A0A173T3R1_9FIRM</name>
<evidence type="ECO:0000313" key="2">
    <source>
        <dbReference type="Proteomes" id="UP000095495"/>
    </source>
</evidence>